<feature type="region of interest" description="Disordered" evidence="5">
    <location>
        <begin position="1"/>
        <end position="123"/>
    </location>
</feature>
<evidence type="ECO:0000256" key="6">
    <source>
        <dbReference type="SAM" id="Phobius"/>
    </source>
</evidence>
<evidence type="ECO:0000256" key="3">
    <source>
        <dbReference type="ARBA" id="ARBA00022989"/>
    </source>
</evidence>
<comment type="subcellular location">
    <subcellularLocation>
        <location evidence="1">Membrane</location>
        <topology evidence="1">Multi-pass membrane protein</topology>
    </subcellularLocation>
</comment>
<dbReference type="eggNOG" id="KOG1441">
    <property type="taxonomic scope" value="Eukaryota"/>
</dbReference>
<dbReference type="PANTHER" id="PTHR11132">
    <property type="entry name" value="SOLUTE CARRIER FAMILY 35"/>
    <property type="match status" value="1"/>
</dbReference>
<gene>
    <name evidence="8" type="primary">Mo01214</name>
    <name evidence="8" type="ORF">E5Q_01214</name>
</gene>
<dbReference type="GO" id="GO:0016020">
    <property type="term" value="C:membrane"/>
    <property type="evidence" value="ECO:0007669"/>
    <property type="project" value="UniProtKB-SubCell"/>
</dbReference>
<dbReference type="Pfam" id="PF03151">
    <property type="entry name" value="TPT"/>
    <property type="match status" value="1"/>
</dbReference>
<keyword evidence="9" id="KW-1185">Reference proteome</keyword>
<feature type="transmembrane region" description="Helical" evidence="6">
    <location>
        <begin position="423"/>
        <end position="441"/>
    </location>
</feature>
<dbReference type="InParanoid" id="G7DVF2"/>
<dbReference type="EMBL" id="BABT02000039">
    <property type="protein sequence ID" value="GAA94562.1"/>
    <property type="molecule type" value="Genomic_DNA"/>
</dbReference>
<evidence type="ECO:0000256" key="1">
    <source>
        <dbReference type="ARBA" id="ARBA00004141"/>
    </source>
</evidence>
<dbReference type="OMA" id="EWHARCK"/>
<comment type="caution">
    <text evidence="8">The sequence shown here is derived from an EMBL/GenBank/DDBJ whole genome shotgun (WGS) entry which is preliminary data.</text>
</comment>
<feature type="domain" description="Sugar phosphate transporter" evidence="7">
    <location>
        <begin position="310"/>
        <end position="590"/>
    </location>
</feature>
<keyword evidence="3 6" id="KW-1133">Transmembrane helix</keyword>
<evidence type="ECO:0000256" key="4">
    <source>
        <dbReference type="ARBA" id="ARBA00023136"/>
    </source>
</evidence>
<feature type="transmembrane region" description="Helical" evidence="6">
    <location>
        <begin position="335"/>
        <end position="358"/>
    </location>
</feature>
<accession>G7DVF2</accession>
<reference evidence="8 9" key="2">
    <citation type="journal article" date="2012" name="Open Biol.">
        <title>Characteristics of nucleosomes and linker DNA regions on the genome of the basidiomycete Mixia osmundae revealed by mono- and dinucleosome mapping.</title>
        <authorList>
            <person name="Nishida H."/>
            <person name="Kondo S."/>
            <person name="Matsumoto T."/>
            <person name="Suzuki Y."/>
            <person name="Yoshikawa H."/>
            <person name="Taylor T.D."/>
            <person name="Sugiyama J."/>
        </authorList>
    </citation>
    <scope>NUCLEOTIDE SEQUENCE [LARGE SCALE GENOMIC DNA]</scope>
    <source>
        <strain evidence="9">CBS 9802 / IAM 14324 / JCM 22182 / KY 12970</strain>
    </source>
</reference>
<dbReference type="RefSeq" id="XP_014568909.1">
    <property type="nucleotide sequence ID" value="XM_014713423.1"/>
</dbReference>
<keyword evidence="4 6" id="KW-0472">Membrane</keyword>
<dbReference type="OrthoDB" id="10261634at2759"/>
<evidence type="ECO:0000256" key="5">
    <source>
        <dbReference type="SAM" id="MobiDB-lite"/>
    </source>
</evidence>
<reference evidence="8 9" key="1">
    <citation type="journal article" date="2011" name="J. Gen. Appl. Microbiol.">
        <title>Draft genome sequencing of the enigmatic basidiomycete Mixia osmundae.</title>
        <authorList>
            <person name="Nishida H."/>
            <person name="Nagatsuka Y."/>
            <person name="Sugiyama J."/>
        </authorList>
    </citation>
    <scope>NUCLEOTIDE SEQUENCE [LARGE SCALE GENOMIC DNA]</scope>
    <source>
        <strain evidence="9">CBS 9802 / IAM 14324 / JCM 22182 / KY 12970</strain>
    </source>
</reference>
<keyword evidence="2 6" id="KW-0812">Transmembrane</keyword>
<feature type="compositionally biased region" description="Basic and acidic residues" evidence="5">
    <location>
        <begin position="69"/>
        <end position="82"/>
    </location>
</feature>
<evidence type="ECO:0000313" key="8">
    <source>
        <dbReference type="EMBL" id="GAA94562.1"/>
    </source>
</evidence>
<feature type="region of interest" description="Disordered" evidence="5">
    <location>
        <begin position="227"/>
        <end position="283"/>
    </location>
</feature>
<sequence length="615" mass="65318">MQASGAVASAQAHHDSLSTRPPTSPRNASSSELGSPADDNASTKALLLTANPSTNGHYAPPMAAMGSQDHFHLTGEPTDRARAGSIYLPLNNSPGHSPEINSQSGSPSAQSDPQNLSHSNGHAGLAKTYAGEQRLAIDMSALNEPKSPSAINPAYSIPASYDPAVSSIAYPSVFTPSAVNATGQARGAVAAAGDYLSAGDGPITIDTSDGQLDSGLLPHAKRDLSLTHHASSDSLSKRLPQPKESHRPVSPALGQDRSSMQSAASRYYQPGSSPARSTAFALSPSQSNPALSLSTAARRKHPLDNAVGWIVMYFAFNLGLTLYNKFVLVKFPFPWTLTGVHALCGAIGAQIAQSQGYFVQSKLSSRENSVLVAFSVLYTVNIAVSNLSLHLVTVPFHQVVRAMTPLFTVILSATLLRKRFPIRTYVSLIPVVAGVGFATYGDYSFTAWGFILTLLGTVLAAMKTIVTNLILVGRLKLHPLDLLLRMSPLAFVQCVFFSYWTGELARVREYGATQMDTGRAVALLINGVIAFGLNVVSFTANKKTSALTMTVAANVKQVLTIVLAVQLFNLVITPANMFGICLTLFGGAWYARVEMLDSQARKKPAVATPLHDERS</sequence>
<dbReference type="InterPro" id="IPR050186">
    <property type="entry name" value="TPT_transporter"/>
</dbReference>
<dbReference type="HOGENOM" id="CLU_444153_0_0_1"/>
<evidence type="ECO:0000256" key="2">
    <source>
        <dbReference type="ARBA" id="ARBA00022692"/>
    </source>
</evidence>
<protein>
    <recommendedName>
        <fullName evidence="7">Sugar phosphate transporter domain-containing protein</fullName>
    </recommendedName>
</protein>
<feature type="compositionally biased region" description="Polar residues" evidence="5">
    <location>
        <begin position="90"/>
        <end position="120"/>
    </location>
</feature>
<feature type="transmembrane region" description="Helical" evidence="6">
    <location>
        <begin position="482"/>
        <end position="500"/>
    </location>
</feature>
<evidence type="ECO:0000259" key="7">
    <source>
        <dbReference type="Pfam" id="PF03151"/>
    </source>
</evidence>
<feature type="compositionally biased region" description="Polar residues" evidence="5">
    <location>
        <begin position="256"/>
        <end position="276"/>
    </location>
</feature>
<feature type="transmembrane region" description="Helical" evidence="6">
    <location>
        <begin position="447"/>
        <end position="470"/>
    </location>
</feature>
<dbReference type="InterPro" id="IPR004853">
    <property type="entry name" value="Sugar_P_trans_dom"/>
</dbReference>
<feature type="transmembrane region" description="Helical" evidence="6">
    <location>
        <begin position="547"/>
        <end position="568"/>
    </location>
</feature>
<proteinExistence type="predicted"/>
<evidence type="ECO:0000313" key="9">
    <source>
        <dbReference type="Proteomes" id="UP000009131"/>
    </source>
</evidence>
<feature type="compositionally biased region" description="Polar residues" evidence="5">
    <location>
        <begin position="18"/>
        <end position="33"/>
    </location>
</feature>
<feature type="transmembrane region" description="Helical" evidence="6">
    <location>
        <begin position="574"/>
        <end position="593"/>
    </location>
</feature>
<feature type="transmembrane region" description="Helical" evidence="6">
    <location>
        <begin position="370"/>
        <end position="392"/>
    </location>
</feature>
<organism evidence="8 9">
    <name type="scientific">Mixia osmundae (strain CBS 9802 / IAM 14324 / JCM 22182 / KY 12970)</name>
    <dbReference type="NCBI Taxonomy" id="764103"/>
    <lineage>
        <taxon>Eukaryota</taxon>
        <taxon>Fungi</taxon>
        <taxon>Dikarya</taxon>
        <taxon>Basidiomycota</taxon>
        <taxon>Pucciniomycotina</taxon>
        <taxon>Mixiomycetes</taxon>
        <taxon>Mixiales</taxon>
        <taxon>Mixiaceae</taxon>
        <taxon>Mixia</taxon>
    </lineage>
</organism>
<feature type="transmembrane region" description="Helical" evidence="6">
    <location>
        <begin position="306"/>
        <end position="323"/>
    </location>
</feature>
<dbReference type="AlphaFoldDB" id="G7DVF2"/>
<dbReference type="Proteomes" id="UP000009131">
    <property type="component" value="Unassembled WGS sequence"/>
</dbReference>
<name>G7DVF2_MIXOS</name>
<feature type="transmembrane region" description="Helical" evidence="6">
    <location>
        <begin position="520"/>
        <end position="540"/>
    </location>
</feature>